<dbReference type="AlphaFoldDB" id="A0A0B7B6G8"/>
<accession>A0A0B7B6G8</accession>
<organism evidence="1">
    <name type="scientific">Arion vulgaris</name>
    <dbReference type="NCBI Taxonomy" id="1028688"/>
    <lineage>
        <taxon>Eukaryota</taxon>
        <taxon>Metazoa</taxon>
        <taxon>Spiralia</taxon>
        <taxon>Lophotrochozoa</taxon>
        <taxon>Mollusca</taxon>
        <taxon>Gastropoda</taxon>
        <taxon>Heterobranchia</taxon>
        <taxon>Euthyneura</taxon>
        <taxon>Panpulmonata</taxon>
        <taxon>Eupulmonata</taxon>
        <taxon>Stylommatophora</taxon>
        <taxon>Helicina</taxon>
        <taxon>Arionoidea</taxon>
        <taxon>Arionidae</taxon>
        <taxon>Arion</taxon>
    </lineage>
</organism>
<proteinExistence type="predicted"/>
<name>A0A0B7B6G8_9EUPU</name>
<protein>
    <submittedName>
        <fullName evidence="1">Uncharacterized protein</fullName>
    </submittedName>
</protein>
<sequence length="79" mass="9001">MENYTKLHSQLASRKIRDRFYCLEDQKQIATNKTKVAALLDELCVHGQQEGGMSAKLLTLCPSYQALRKFQGSSSDLFF</sequence>
<gene>
    <name evidence="1" type="primary">ORF165363</name>
</gene>
<dbReference type="EMBL" id="HACG01041582">
    <property type="protein sequence ID" value="CEK88447.1"/>
    <property type="molecule type" value="Transcribed_RNA"/>
</dbReference>
<reference evidence="1" key="1">
    <citation type="submission" date="2014-12" db="EMBL/GenBank/DDBJ databases">
        <title>Insight into the proteome of Arion vulgaris.</title>
        <authorList>
            <person name="Aradska J."/>
            <person name="Bulat T."/>
            <person name="Smidak R."/>
            <person name="Sarate P."/>
            <person name="Gangsoo J."/>
            <person name="Sialana F."/>
            <person name="Bilban M."/>
            <person name="Lubec G."/>
        </authorList>
    </citation>
    <scope>NUCLEOTIDE SEQUENCE</scope>
    <source>
        <tissue evidence="1">Skin</tissue>
    </source>
</reference>
<evidence type="ECO:0000313" key="1">
    <source>
        <dbReference type="EMBL" id="CEK88447.1"/>
    </source>
</evidence>